<dbReference type="OrthoDB" id="1920357at2"/>
<dbReference type="AlphaFoldDB" id="A0A2T0B831"/>
<proteinExistence type="predicted"/>
<dbReference type="RefSeq" id="WP_106061044.1">
    <property type="nucleotide sequence ID" value="NZ_PVXQ01000051.1"/>
</dbReference>
<evidence type="ECO:0000313" key="1">
    <source>
        <dbReference type="EMBL" id="PRR79983.1"/>
    </source>
</evidence>
<keyword evidence="2" id="KW-1185">Reference proteome</keyword>
<dbReference type="EMBL" id="PVXQ01000051">
    <property type="protein sequence ID" value="PRR79983.1"/>
    <property type="molecule type" value="Genomic_DNA"/>
</dbReference>
<organism evidence="1 2">
    <name type="scientific">Clostridium vincentii</name>
    <dbReference type="NCBI Taxonomy" id="52704"/>
    <lineage>
        <taxon>Bacteria</taxon>
        <taxon>Bacillati</taxon>
        <taxon>Bacillota</taxon>
        <taxon>Clostridia</taxon>
        <taxon>Eubacteriales</taxon>
        <taxon>Clostridiaceae</taxon>
        <taxon>Clostridium</taxon>
    </lineage>
</organism>
<comment type="caution">
    <text evidence="1">The sequence shown here is derived from an EMBL/GenBank/DDBJ whole genome shotgun (WGS) entry which is preliminary data.</text>
</comment>
<accession>A0A2T0B831</accession>
<protein>
    <submittedName>
        <fullName evidence="1">Uncharacterized protein</fullName>
    </submittedName>
</protein>
<dbReference type="Proteomes" id="UP000239471">
    <property type="component" value="Unassembled WGS sequence"/>
</dbReference>
<sequence length="147" mass="17210">MIRTVVCQREGCCGNKFYIETIDNNLQLTCKECETKYLFDISYYDFIMISSCSKCSNDTFKVFRDEEKEGVYAKCTECGGPPEKIYIDSDGIQVSYEIKLLHDIKELMYRVEQRVCNLELKVGDLERGQDVLEQSLAYINRYIVEER</sequence>
<gene>
    <name evidence="1" type="ORF">CLVI_31700</name>
</gene>
<reference evidence="1 2" key="1">
    <citation type="submission" date="2018-03" db="EMBL/GenBank/DDBJ databases">
        <title>Genome sequence of Clostridium vincentii DSM 10228.</title>
        <authorList>
            <person name="Poehlein A."/>
            <person name="Daniel R."/>
        </authorList>
    </citation>
    <scope>NUCLEOTIDE SEQUENCE [LARGE SCALE GENOMIC DNA]</scope>
    <source>
        <strain evidence="1 2">DSM 10228</strain>
    </source>
</reference>
<name>A0A2T0B831_9CLOT</name>
<evidence type="ECO:0000313" key="2">
    <source>
        <dbReference type="Proteomes" id="UP000239471"/>
    </source>
</evidence>